<feature type="domain" description="STAS" evidence="2">
    <location>
        <begin position="159"/>
        <end position="270"/>
    </location>
</feature>
<name>A0A2T0M026_9PSEU</name>
<dbReference type="PROSITE" id="PS50801">
    <property type="entry name" value="STAS"/>
    <property type="match status" value="1"/>
</dbReference>
<dbReference type="PANTHER" id="PTHR33745:SF3">
    <property type="entry name" value="RSBT CO-ANTAGONIST PROTEIN RSBRC"/>
    <property type="match status" value="1"/>
</dbReference>
<dbReference type="Pfam" id="PF01740">
    <property type="entry name" value="STAS"/>
    <property type="match status" value="1"/>
</dbReference>
<dbReference type="InterPro" id="IPR002645">
    <property type="entry name" value="STAS_dom"/>
</dbReference>
<gene>
    <name evidence="3" type="ORF">B0I33_10240</name>
</gene>
<evidence type="ECO:0000259" key="2">
    <source>
        <dbReference type="PROSITE" id="PS50801"/>
    </source>
</evidence>
<evidence type="ECO:0000256" key="1">
    <source>
        <dbReference type="ARBA" id="ARBA00022553"/>
    </source>
</evidence>
<dbReference type="PANTHER" id="PTHR33745">
    <property type="entry name" value="RSBT ANTAGONIST PROTEIN RSBS-RELATED"/>
    <property type="match status" value="1"/>
</dbReference>
<evidence type="ECO:0000313" key="3">
    <source>
        <dbReference type="EMBL" id="PRX49927.1"/>
    </source>
</evidence>
<dbReference type="AlphaFoldDB" id="A0A2T0M026"/>
<keyword evidence="4" id="KW-1185">Reference proteome</keyword>
<dbReference type="Proteomes" id="UP000238362">
    <property type="component" value="Unassembled WGS sequence"/>
</dbReference>
<dbReference type="CDD" id="cd07041">
    <property type="entry name" value="STAS_RsbR_RsbS_like"/>
    <property type="match status" value="1"/>
</dbReference>
<accession>A0A2T0M026</accession>
<protein>
    <submittedName>
        <fullName evidence="3">RsbT co-antagonist protein RsbR</fullName>
    </submittedName>
</protein>
<comment type="caution">
    <text evidence="3">The sequence shown here is derived from an EMBL/GenBank/DDBJ whole genome shotgun (WGS) entry which is preliminary data.</text>
</comment>
<dbReference type="OrthoDB" id="9800154at2"/>
<proteinExistence type="predicted"/>
<dbReference type="SUPFAM" id="SSF52091">
    <property type="entry name" value="SpoIIaa-like"/>
    <property type="match status" value="1"/>
</dbReference>
<dbReference type="Gene3D" id="3.30.750.24">
    <property type="entry name" value="STAS domain"/>
    <property type="match status" value="1"/>
</dbReference>
<dbReference type="EMBL" id="PVNH01000002">
    <property type="protein sequence ID" value="PRX49927.1"/>
    <property type="molecule type" value="Genomic_DNA"/>
</dbReference>
<organism evidence="3 4">
    <name type="scientific">Prauserella shujinwangii</name>
    <dbReference type="NCBI Taxonomy" id="1453103"/>
    <lineage>
        <taxon>Bacteria</taxon>
        <taxon>Bacillati</taxon>
        <taxon>Actinomycetota</taxon>
        <taxon>Actinomycetes</taxon>
        <taxon>Pseudonocardiales</taxon>
        <taxon>Pseudonocardiaceae</taxon>
        <taxon>Prauserella</taxon>
    </lineage>
</organism>
<keyword evidence="1" id="KW-0597">Phosphoprotein</keyword>
<dbReference type="RefSeq" id="WP_106177073.1">
    <property type="nucleotide sequence ID" value="NZ_PVNH01000002.1"/>
</dbReference>
<evidence type="ECO:0000313" key="4">
    <source>
        <dbReference type="Proteomes" id="UP000238362"/>
    </source>
</evidence>
<sequence length="284" mass="30185">MTVTAQDVRDELAEFLRERRPDILRAWSEANVLSHVDPADTEQESAELLAGVVQAIRDGAEGDSGHEGFSAARSVLGTVVSGSRDGARPDLAALKPPLLRLWTEHRRSAGPDGLTEHAVDGAVALSTAVDTLRAVLLELEVDAGLETIRAQREQLTELSTPVIKLWDGVLAIPLIGTLDSMRSQAATENLLEQIVAQQARVAILDITGVPAVDTMVAQHLLKTAMAARLMGAECIISGIRPQIAQTMVQLGIDLGEVATRATLADALGYALRTTGMAVVSDQHS</sequence>
<dbReference type="InterPro" id="IPR051932">
    <property type="entry name" value="Bact_StressResp_Reg"/>
</dbReference>
<dbReference type="InterPro" id="IPR036513">
    <property type="entry name" value="STAS_dom_sf"/>
</dbReference>
<reference evidence="3 4" key="1">
    <citation type="submission" date="2018-03" db="EMBL/GenBank/DDBJ databases">
        <title>Genomic Encyclopedia of Type Strains, Phase III (KMG-III): the genomes of soil and plant-associated and newly described type strains.</title>
        <authorList>
            <person name="Whitman W."/>
        </authorList>
    </citation>
    <scope>NUCLEOTIDE SEQUENCE [LARGE SCALE GENOMIC DNA]</scope>
    <source>
        <strain evidence="3 4">CGMCC 4.7125</strain>
    </source>
</reference>